<evidence type="ECO:0000256" key="4">
    <source>
        <dbReference type="ARBA" id="ARBA00023274"/>
    </source>
</evidence>
<keyword evidence="4 5" id="KW-0687">Ribonucleoprotein</keyword>
<dbReference type="InterPro" id="IPR011035">
    <property type="entry name" value="Ribosomal_bL25/Gln-tRNA_synth"/>
</dbReference>
<dbReference type="PANTHER" id="PTHR33284:SF1">
    <property type="entry name" value="RIBOSOMAL PROTEIN L25_GLN-TRNA SYNTHETASE, ANTI-CODON-BINDING DOMAIN-CONTAINING PROTEIN"/>
    <property type="match status" value="1"/>
</dbReference>
<feature type="compositionally biased region" description="Acidic residues" evidence="6">
    <location>
        <begin position="187"/>
        <end position="196"/>
    </location>
</feature>
<evidence type="ECO:0000259" key="7">
    <source>
        <dbReference type="Pfam" id="PF01386"/>
    </source>
</evidence>
<dbReference type="NCBIfam" id="TIGR00731">
    <property type="entry name" value="bL25_bact_ctc"/>
    <property type="match status" value="1"/>
</dbReference>
<comment type="caution">
    <text evidence="9">The sequence shown here is derived from an EMBL/GenBank/DDBJ whole genome shotgun (WGS) entry which is preliminary data.</text>
</comment>
<evidence type="ECO:0000256" key="1">
    <source>
        <dbReference type="ARBA" id="ARBA00022730"/>
    </source>
</evidence>
<dbReference type="GO" id="GO:0006412">
    <property type="term" value="P:translation"/>
    <property type="evidence" value="ECO:0007669"/>
    <property type="project" value="UniProtKB-UniRule"/>
</dbReference>
<dbReference type="InterPro" id="IPR020057">
    <property type="entry name" value="Ribosomal_bL25_b-dom"/>
</dbReference>
<evidence type="ECO:0000256" key="2">
    <source>
        <dbReference type="ARBA" id="ARBA00022884"/>
    </source>
</evidence>
<dbReference type="Gene3D" id="2.170.120.20">
    <property type="entry name" value="Ribosomal protein L25, beta domain"/>
    <property type="match status" value="1"/>
</dbReference>
<evidence type="ECO:0000313" key="9">
    <source>
        <dbReference type="EMBL" id="MDQ0290393.1"/>
    </source>
</evidence>
<sequence>MSKSLSITATKRDGLGKGPARRLRSANLIPVVTYGHGAAATSMTIKAEDSEQVLHHSGIVELVINGSDKKTTVLKTFQRHPISNKILHIDFQEVRTDEVVFTLVPLVSVGEPAGTRQGGQLEQVMMEIEVKSLPMNIPDVIKADVSALNLDEALHVRNLVFPEGVSTDVAADQVVFNVRAPKVQEVEETAAAEGEEAAAPAADTKKSDAE</sequence>
<feature type="region of interest" description="Disordered" evidence="6">
    <location>
        <begin position="187"/>
        <end position="210"/>
    </location>
</feature>
<comment type="subunit">
    <text evidence="5">Part of the 50S ribosomal subunit; part of the 5S rRNA/L5/L18/L25 subcomplex. Contacts the 5S rRNA. Binds to the 5S rRNA independently of L5 and L18.</text>
</comment>
<keyword evidence="2 5" id="KW-0694">RNA-binding</keyword>
<evidence type="ECO:0000256" key="6">
    <source>
        <dbReference type="SAM" id="MobiDB-lite"/>
    </source>
</evidence>
<dbReference type="GO" id="GO:0008097">
    <property type="term" value="F:5S rRNA binding"/>
    <property type="evidence" value="ECO:0007669"/>
    <property type="project" value="InterPro"/>
</dbReference>
<feature type="domain" description="Large ribosomal subunit protein bL25 L25" evidence="7">
    <location>
        <begin position="7"/>
        <end position="91"/>
    </location>
</feature>
<dbReference type="HAMAP" id="MF_01334">
    <property type="entry name" value="Ribosomal_bL25_CTC"/>
    <property type="match status" value="1"/>
</dbReference>
<name>A0AAE3VHH1_9BACT</name>
<keyword evidence="3 5" id="KW-0689">Ribosomal protein</keyword>
<dbReference type="GO" id="GO:0022625">
    <property type="term" value="C:cytosolic large ribosomal subunit"/>
    <property type="evidence" value="ECO:0007669"/>
    <property type="project" value="TreeGrafter"/>
</dbReference>
<dbReference type="InterPro" id="IPR037121">
    <property type="entry name" value="Ribosomal_bL25_C"/>
</dbReference>
<dbReference type="RefSeq" id="WP_307261891.1">
    <property type="nucleotide sequence ID" value="NZ_JAUSVL010000001.1"/>
</dbReference>
<dbReference type="EMBL" id="JAUSVL010000001">
    <property type="protein sequence ID" value="MDQ0290393.1"/>
    <property type="molecule type" value="Genomic_DNA"/>
</dbReference>
<dbReference type="CDD" id="cd00495">
    <property type="entry name" value="Ribosomal_L25_TL5_CTC"/>
    <property type="match status" value="1"/>
</dbReference>
<feature type="domain" description="Large ribosomal subunit protein bL25 beta" evidence="8">
    <location>
        <begin position="103"/>
        <end position="182"/>
    </location>
</feature>
<organism evidence="9 10">
    <name type="scientific">Oligosphaera ethanolica</name>
    <dbReference type="NCBI Taxonomy" id="760260"/>
    <lineage>
        <taxon>Bacteria</taxon>
        <taxon>Pseudomonadati</taxon>
        <taxon>Lentisphaerota</taxon>
        <taxon>Oligosphaeria</taxon>
        <taxon>Oligosphaerales</taxon>
        <taxon>Oligosphaeraceae</taxon>
        <taxon>Oligosphaera</taxon>
    </lineage>
</organism>
<evidence type="ECO:0000259" key="8">
    <source>
        <dbReference type="Pfam" id="PF14693"/>
    </source>
</evidence>
<dbReference type="AlphaFoldDB" id="A0AAE3VHH1"/>
<evidence type="ECO:0000256" key="3">
    <source>
        <dbReference type="ARBA" id="ARBA00022980"/>
    </source>
</evidence>
<dbReference type="SUPFAM" id="SSF50715">
    <property type="entry name" value="Ribosomal protein L25-like"/>
    <property type="match status" value="1"/>
</dbReference>
<dbReference type="InterPro" id="IPR020930">
    <property type="entry name" value="Ribosomal_uL5_bac-type"/>
</dbReference>
<dbReference type="Proteomes" id="UP001238163">
    <property type="component" value="Unassembled WGS sequence"/>
</dbReference>
<gene>
    <name evidence="5" type="primary">rplY</name>
    <name evidence="5" type="synonym">ctc</name>
    <name evidence="9" type="ORF">J3R75_002500</name>
</gene>
<comment type="similarity">
    <text evidence="5">Belongs to the bacterial ribosomal protein bL25 family. CTC subfamily.</text>
</comment>
<keyword evidence="1 5" id="KW-0699">rRNA-binding</keyword>
<dbReference type="Gene3D" id="2.40.240.10">
    <property type="entry name" value="Ribosomal Protein L25, Chain P"/>
    <property type="match status" value="1"/>
</dbReference>
<comment type="function">
    <text evidence="5">This is one of the proteins that binds to the 5S RNA in the ribosome where it forms part of the central protuberance.</text>
</comment>
<dbReference type="GO" id="GO:0003735">
    <property type="term" value="F:structural constituent of ribosome"/>
    <property type="evidence" value="ECO:0007669"/>
    <property type="project" value="InterPro"/>
</dbReference>
<reference evidence="9" key="1">
    <citation type="submission" date="2023-07" db="EMBL/GenBank/DDBJ databases">
        <title>Genomic Encyclopedia of Type Strains, Phase IV (KMG-IV): sequencing the most valuable type-strain genomes for metagenomic binning, comparative biology and taxonomic classification.</title>
        <authorList>
            <person name="Goeker M."/>
        </authorList>
    </citation>
    <scope>NUCLEOTIDE SEQUENCE</scope>
    <source>
        <strain evidence="9">DSM 24202</strain>
    </source>
</reference>
<dbReference type="InterPro" id="IPR020056">
    <property type="entry name" value="Rbsml_bL25/Gln-tRNA_synth_N"/>
</dbReference>
<dbReference type="PANTHER" id="PTHR33284">
    <property type="entry name" value="RIBOSOMAL PROTEIN L25/GLN-TRNA SYNTHETASE, ANTI-CODON-BINDING DOMAIN-CONTAINING PROTEIN"/>
    <property type="match status" value="1"/>
</dbReference>
<accession>A0AAE3VHH1</accession>
<dbReference type="Pfam" id="PF14693">
    <property type="entry name" value="Ribosomal_TL5_C"/>
    <property type="match status" value="1"/>
</dbReference>
<evidence type="ECO:0000256" key="5">
    <source>
        <dbReference type="HAMAP-Rule" id="MF_01334"/>
    </source>
</evidence>
<dbReference type="InterPro" id="IPR001021">
    <property type="entry name" value="Ribosomal_bL25_long"/>
</dbReference>
<keyword evidence="10" id="KW-1185">Reference proteome</keyword>
<dbReference type="Pfam" id="PF01386">
    <property type="entry name" value="Ribosomal_L25p"/>
    <property type="match status" value="1"/>
</dbReference>
<protein>
    <recommendedName>
        <fullName evidence="5">Large ribosomal subunit protein bL25</fullName>
    </recommendedName>
    <alternativeName>
        <fullName evidence="5">General stress protein CTC</fullName>
    </alternativeName>
</protein>
<evidence type="ECO:0000313" key="10">
    <source>
        <dbReference type="Proteomes" id="UP001238163"/>
    </source>
</evidence>
<proteinExistence type="inferred from homology"/>
<dbReference type="InterPro" id="IPR029751">
    <property type="entry name" value="Ribosomal_L25_dom"/>
</dbReference>